<dbReference type="HOGENOM" id="CLU_990841_0_0_1"/>
<evidence type="ECO:0000313" key="2">
    <source>
        <dbReference type="Proteomes" id="UP000054166"/>
    </source>
</evidence>
<sequence length="281" mass="30969">MEPQNGPRSLPIVNANATVEQMVQLREEGATFEAACKNLQSESLGNILIAWRTIRQLLDNAHQPLDPNMTDKEPHMGKASLAEQEEEGKNAWNDKTTVINSQALEQRAANTRKIDEYIMTNFFPTMMAEVGNKKVAMLVPYHTRQLDELVVTGRLDTGAWQAAHSGVRESTTDLPIEALRADVDQPAHEIISLCSRVTDDIIALETAALRRDTAKILEVLARIGQEMHGIETLAKVQRAGLEGIETDENCDIFLCLGQQISPLWLNGLSSGVSSRLLGGFS</sequence>
<dbReference type="Proteomes" id="UP000054166">
    <property type="component" value="Unassembled WGS sequence"/>
</dbReference>
<protein>
    <submittedName>
        <fullName evidence="1">Uncharacterized protein</fullName>
    </submittedName>
</protein>
<dbReference type="AlphaFoldDB" id="A0A0C3F1T8"/>
<organism evidence="1 2">
    <name type="scientific">Piloderma croceum (strain F 1598)</name>
    <dbReference type="NCBI Taxonomy" id="765440"/>
    <lineage>
        <taxon>Eukaryota</taxon>
        <taxon>Fungi</taxon>
        <taxon>Dikarya</taxon>
        <taxon>Basidiomycota</taxon>
        <taxon>Agaricomycotina</taxon>
        <taxon>Agaricomycetes</taxon>
        <taxon>Agaricomycetidae</taxon>
        <taxon>Atheliales</taxon>
        <taxon>Atheliaceae</taxon>
        <taxon>Piloderma</taxon>
    </lineage>
</organism>
<dbReference type="InParanoid" id="A0A0C3F1T8"/>
<keyword evidence="2" id="KW-1185">Reference proteome</keyword>
<reference evidence="1 2" key="1">
    <citation type="submission" date="2014-04" db="EMBL/GenBank/DDBJ databases">
        <authorList>
            <consortium name="DOE Joint Genome Institute"/>
            <person name="Kuo A."/>
            <person name="Tarkka M."/>
            <person name="Buscot F."/>
            <person name="Kohler A."/>
            <person name="Nagy L.G."/>
            <person name="Floudas D."/>
            <person name="Copeland A."/>
            <person name="Barry K.W."/>
            <person name="Cichocki N."/>
            <person name="Veneault-Fourrey C."/>
            <person name="LaButti K."/>
            <person name="Lindquist E.A."/>
            <person name="Lipzen A."/>
            <person name="Lundell T."/>
            <person name="Morin E."/>
            <person name="Murat C."/>
            <person name="Sun H."/>
            <person name="Tunlid A."/>
            <person name="Henrissat B."/>
            <person name="Grigoriev I.V."/>
            <person name="Hibbett D.S."/>
            <person name="Martin F."/>
            <person name="Nordberg H.P."/>
            <person name="Cantor M.N."/>
            <person name="Hua S.X."/>
        </authorList>
    </citation>
    <scope>NUCLEOTIDE SEQUENCE [LARGE SCALE GENOMIC DNA]</scope>
    <source>
        <strain evidence="1 2">F 1598</strain>
    </source>
</reference>
<gene>
    <name evidence="1" type="ORF">PILCRDRAFT_90491</name>
</gene>
<accession>A0A0C3F1T8</accession>
<evidence type="ECO:0000313" key="1">
    <source>
        <dbReference type="EMBL" id="KIM78730.1"/>
    </source>
</evidence>
<proteinExistence type="predicted"/>
<reference evidence="2" key="2">
    <citation type="submission" date="2015-01" db="EMBL/GenBank/DDBJ databases">
        <title>Evolutionary Origins and Diversification of the Mycorrhizal Mutualists.</title>
        <authorList>
            <consortium name="DOE Joint Genome Institute"/>
            <consortium name="Mycorrhizal Genomics Consortium"/>
            <person name="Kohler A."/>
            <person name="Kuo A."/>
            <person name="Nagy L.G."/>
            <person name="Floudas D."/>
            <person name="Copeland A."/>
            <person name="Barry K.W."/>
            <person name="Cichocki N."/>
            <person name="Veneault-Fourrey C."/>
            <person name="LaButti K."/>
            <person name="Lindquist E.A."/>
            <person name="Lipzen A."/>
            <person name="Lundell T."/>
            <person name="Morin E."/>
            <person name="Murat C."/>
            <person name="Riley R."/>
            <person name="Ohm R."/>
            <person name="Sun H."/>
            <person name="Tunlid A."/>
            <person name="Henrissat B."/>
            <person name="Grigoriev I.V."/>
            <person name="Hibbett D.S."/>
            <person name="Martin F."/>
        </authorList>
    </citation>
    <scope>NUCLEOTIDE SEQUENCE [LARGE SCALE GENOMIC DNA]</scope>
    <source>
        <strain evidence="2">F 1598</strain>
    </source>
</reference>
<dbReference type="EMBL" id="KN833014">
    <property type="protein sequence ID" value="KIM78730.1"/>
    <property type="molecule type" value="Genomic_DNA"/>
</dbReference>
<name>A0A0C3F1T8_PILCF</name>